<dbReference type="EMBL" id="AP018045">
    <property type="protein sequence ID" value="BAX53368.1"/>
    <property type="molecule type" value="Genomic_DNA"/>
</dbReference>
<keyword evidence="7 11" id="KW-0630">Potassium</keyword>
<feature type="binding site" evidence="11">
    <location>
        <position position="238"/>
    </location>
    <ligand>
        <name>substrate</name>
    </ligand>
</feature>
<keyword evidence="11" id="KW-0963">Cytoplasm</keyword>
<dbReference type="InterPro" id="IPR029056">
    <property type="entry name" value="Ribokinase-like"/>
</dbReference>
<comment type="function">
    <text evidence="11">Catalyzes the phosphorylation of ribose at O-5 in a reaction requiring ATP and magnesium. The resulting D-ribose-5-phosphate can then be used either for sythesis of nucleotides, histidine, and tryptophan, or as a component of the pentose phosphate pathway.</text>
</comment>
<comment type="activity regulation">
    <text evidence="11">Activated by a monovalent cation that binds near, but not in, the active site. The most likely occupant of the site in vivo is potassium. Ion binding induces a conformational change that may alter substrate affinity.</text>
</comment>
<dbReference type="Proteomes" id="UP000516656">
    <property type="component" value="Chromosome 1"/>
</dbReference>
<comment type="caution">
    <text evidence="11">Lacks conserved residue(s) required for the propagation of feature annotation.</text>
</comment>
<feature type="binding site" evidence="11">
    <location>
        <position position="380"/>
    </location>
    <ligand>
        <name>K(+)</name>
        <dbReference type="ChEBI" id="CHEBI:29103"/>
    </ligand>
</feature>
<feature type="binding site" evidence="11">
    <location>
        <begin position="349"/>
        <end position="350"/>
    </location>
    <ligand>
        <name>ATP</name>
        <dbReference type="ChEBI" id="CHEBI:30616"/>
    </ligand>
</feature>
<dbReference type="UniPathway" id="UPA00916">
    <property type="reaction ID" value="UER00889"/>
</dbReference>
<comment type="cofactor">
    <cofactor evidence="11">
        <name>Mg(2+)</name>
        <dbReference type="ChEBI" id="CHEBI:18420"/>
    </cofactor>
    <text evidence="11">Requires a divalent cation, most likely magnesium in vivo, as an electrophilic catalyst to aid phosphoryl group transfer. It is the chelate of the metal and the nucleotide that is the actual substrate.</text>
</comment>
<dbReference type="InterPro" id="IPR001034">
    <property type="entry name" value="DeoR_HTH"/>
</dbReference>
<evidence type="ECO:0000256" key="10">
    <source>
        <dbReference type="ARBA" id="ARBA00023277"/>
    </source>
</evidence>
<evidence type="ECO:0000313" key="14">
    <source>
        <dbReference type="EMBL" id="QOD57504.1"/>
    </source>
</evidence>
<keyword evidence="9" id="KW-0804">Transcription</keyword>
<dbReference type="PANTHER" id="PTHR10584">
    <property type="entry name" value="SUGAR KINASE"/>
    <property type="match status" value="1"/>
</dbReference>
<dbReference type="InterPro" id="IPR011611">
    <property type="entry name" value="PfkB_dom"/>
</dbReference>
<keyword evidence="4 11" id="KW-0418">Kinase</keyword>
<dbReference type="EMBL" id="CP061854">
    <property type="protein sequence ID" value="QOD57504.1"/>
    <property type="molecule type" value="Genomic_DNA"/>
</dbReference>
<evidence type="ECO:0000313" key="15">
    <source>
        <dbReference type="Proteomes" id="UP000218676"/>
    </source>
</evidence>
<dbReference type="SMART" id="SM00420">
    <property type="entry name" value="HTH_DEOR"/>
    <property type="match status" value="1"/>
</dbReference>
<dbReference type="Gene3D" id="1.10.10.10">
    <property type="entry name" value="Winged helix-like DNA-binding domain superfamily/Winged helix DNA-binding domain"/>
    <property type="match status" value="1"/>
</dbReference>
<reference evidence="14 16" key="3">
    <citation type="submission" date="2020-09" db="EMBL/GenBank/DDBJ databases">
        <title>Complete, closed and curated genome sequences of Photobacterium damselae subsp. piscicida isolates from Australia indicate localised evolution and additional plasmid-borne pathogenicity mechanisms.</title>
        <authorList>
            <person name="Baseggio L."/>
            <person name="Silayeva O."/>
            <person name="Buller N."/>
            <person name="Landos M."/>
            <person name="Engelstaedter J."/>
            <person name="Barnes A.C."/>
        </authorList>
    </citation>
    <scope>NUCLEOTIDE SEQUENCE [LARGE SCALE GENOMIC DNA]</scope>
    <source>
        <strain evidence="14 16">AS-16-0540-1</strain>
    </source>
</reference>
<dbReference type="GO" id="GO:0004747">
    <property type="term" value="F:ribokinase activity"/>
    <property type="evidence" value="ECO:0007669"/>
    <property type="project" value="UniProtKB-UniRule"/>
</dbReference>
<dbReference type="CDD" id="cd01174">
    <property type="entry name" value="ribokinase"/>
    <property type="match status" value="1"/>
</dbReference>
<feature type="active site" description="Proton acceptor" evidence="11">
    <location>
        <position position="350"/>
    </location>
</feature>
<name>A0A1Q9H5N1_PHODP</name>
<comment type="subcellular location">
    <subcellularLocation>
        <location evidence="11">Cytoplasm</location>
    </subcellularLocation>
</comment>
<dbReference type="PROSITE" id="PS51000">
    <property type="entry name" value="HTH_DEOR_2"/>
    <property type="match status" value="1"/>
</dbReference>
<keyword evidence="8" id="KW-0805">Transcription regulation</keyword>
<dbReference type="InterPro" id="IPR002139">
    <property type="entry name" value="Ribo/fructo_kinase"/>
</dbReference>
<dbReference type="Pfam" id="PF08220">
    <property type="entry name" value="HTH_DeoR"/>
    <property type="match status" value="1"/>
</dbReference>
<feature type="domain" description="HTH deoR-type" evidence="12">
    <location>
        <begin position="3"/>
        <end position="58"/>
    </location>
</feature>
<keyword evidence="10 11" id="KW-0119">Carbohydrate metabolism</keyword>
<dbReference type="GO" id="GO:0019303">
    <property type="term" value="P:D-ribose catabolic process"/>
    <property type="evidence" value="ECO:0007669"/>
    <property type="project" value="UniProtKB-UniRule"/>
</dbReference>
<dbReference type="SUPFAM" id="SSF53613">
    <property type="entry name" value="Ribokinase-like"/>
    <property type="match status" value="1"/>
</dbReference>
<evidence type="ECO:0000256" key="6">
    <source>
        <dbReference type="ARBA" id="ARBA00022842"/>
    </source>
</evidence>
<dbReference type="GO" id="GO:0046872">
    <property type="term" value="F:metal ion binding"/>
    <property type="evidence" value="ECO:0007669"/>
    <property type="project" value="UniProtKB-KW"/>
</dbReference>
<keyword evidence="1 11" id="KW-0808">Transferase</keyword>
<evidence type="ECO:0000256" key="9">
    <source>
        <dbReference type="ARBA" id="ARBA00023163"/>
    </source>
</evidence>
<reference evidence="13" key="1">
    <citation type="journal article" date="2017" name="Genome Announc.">
        <title>Whole-Genome Sequence of Photobacterium damselae subsp. piscicida Strain 91-197, Isolated from Hybrid Striped Bass (Morone sp.) in the United States.</title>
        <authorList>
            <person name="Teru Y."/>
            <person name="Hikima J."/>
            <person name="Kono T."/>
            <person name="Sakai M."/>
            <person name="Takano T."/>
            <person name="Hawke J.P."/>
            <person name="Takeyama H."/>
            <person name="Aoki T."/>
        </authorList>
    </citation>
    <scope>NUCLEOTIDE SEQUENCE</scope>
    <source>
        <strain evidence="13">91-197</strain>
    </source>
</reference>
<accession>A0A1Q9H5N1</accession>
<feature type="binding site" evidence="11">
    <location>
        <position position="282"/>
    </location>
    <ligand>
        <name>ATP</name>
        <dbReference type="ChEBI" id="CHEBI:30616"/>
    </ligand>
</feature>
<evidence type="ECO:0000256" key="2">
    <source>
        <dbReference type="ARBA" id="ARBA00022723"/>
    </source>
</evidence>
<dbReference type="Gene3D" id="3.40.1190.20">
    <property type="match status" value="1"/>
</dbReference>
<evidence type="ECO:0000256" key="3">
    <source>
        <dbReference type="ARBA" id="ARBA00022741"/>
    </source>
</evidence>
<comment type="pathway">
    <text evidence="11">Carbohydrate metabolism; D-ribose degradation; D-ribose 5-phosphate from beta-D-ribopyranose: step 2/2.</text>
</comment>
<dbReference type="Proteomes" id="UP000218676">
    <property type="component" value="Chromosome 1"/>
</dbReference>
<sequence length="406" mass="45007">MKKLERQKFIKLKLAKDKKVYVSELARILQVTDRTIRSDLKYLSEKRVCVLFHGGAKLIDVQYDVEFKETSLHTMLKGLKNSYQPKEPSIKTEENNTETDVYVLGSFNIDIVTEVDNLPKIGQTQRATSTHFYPGGKGANQASAAAILCDKVHLTIKVGQDGFSEKAKSYLSSTNITSLTLLEDNLTHTGSAIVLVSSQTGNNMITIDLGANETIKTEEILQDIDLIREAKVFLTQLENNFDATRFAIEQAYSSQTLVILDPAPYREEVKQILPFIDIITPNEIEAEEISGIKITDISTAKDAAKAIYQQGVNHVIITMSEKGSILYNHLGFHYTPAYKSAVIDTSGAGDAFTGSLAAYLAKGVNLKQAINYATAFSSLKIEKKGASNMPDKGLITYRMNREYIIE</sequence>
<dbReference type="SUPFAM" id="SSF46785">
    <property type="entry name" value="Winged helix' DNA-binding domain"/>
    <property type="match status" value="1"/>
</dbReference>
<feature type="binding site" evidence="11">
    <location>
        <position position="350"/>
    </location>
    <ligand>
        <name>substrate</name>
    </ligand>
</feature>
<dbReference type="GO" id="GO:0005829">
    <property type="term" value="C:cytosol"/>
    <property type="evidence" value="ECO:0007669"/>
    <property type="project" value="TreeGrafter"/>
</dbReference>
<evidence type="ECO:0000256" key="1">
    <source>
        <dbReference type="ARBA" id="ARBA00022679"/>
    </source>
</evidence>
<dbReference type="InterPro" id="IPR036390">
    <property type="entry name" value="WH_DNA-bd_sf"/>
</dbReference>
<dbReference type="Pfam" id="PF00294">
    <property type="entry name" value="PfkB"/>
    <property type="match status" value="1"/>
</dbReference>
<organism evidence="13 15">
    <name type="scientific">Photobacterium damsela subsp. piscicida</name>
    <name type="common">Pasteurella piscicida</name>
    <dbReference type="NCBI Taxonomy" id="38294"/>
    <lineage>
        <taxon>Bacteria</taxon>
        <taxon>Pseudomonadati</taxon>
        <taxon>Pseudomonadota</taxon>
        <taxon>Gammaproteobacteria</taxon>
        <taxon>Vibrionales</taxon>
        <taxon>Vibrionaceae</taxon>
        <taxon>Photobacterium</taxon>
    </lineage>
</organism>
<dbReference type="GO" id="GO:0003700">
    <property type="term" value="F:DNA-binding transcription factor activity"/>
    <property type="evidence" value="ECO:0007669"/>
    <property type="project" value="InterPro"/>
</dbReference>
<evidence type="ECO:0000256" key="8">
    <source>
        <dbReference type="ARBA" id="ARBA00023015"/>
    </source>
</evidence>
<dbReference type="PANTHER" id="PTHR10584:SF166">
    <property type="entry name" value="RIBOKINASE"/>
    <property type="match status" value="1"/>
</dbReference>
<feature type="binding site" evidence="11">
    <location>
        <position position="344"/>
    </location>
    <ligand>
        <name>K(+)</name>
        <dbReference type="ChEBI" id="CHEBI:29103"/>
    </ligand>
</feature>
<evidence type="ECO:0000256" key="5">
    <source>
        <dbReference type="ARBA" id="ARBA00022840"/>
    </source>
</evidence>
<evidence type="ECO:0000259" key="12">
    <source>
        <dbReference type="PROSITE" id="PS51000"/>
    </source>
</evidence>
<keyword evidence="2 11" id="KW-0479">Metal-binding</keyword>
<feature type="binding site" evidence="11">
    <location>
        <begin position="136"/>
        <end position="140"/>
    </location>
    <ligand>
        <name>substrate</name>
    </ligand>
</feature>
<evidence type="ECO:0000256" key="11">
    <source>
        <dbReference type="HAMAP-Rule" id="MF_01987"/>
    </source>
</evidence>
<gene>
    <name evidence="11" type="primary">rbsK</name>
    <name evidence="14" type="ORF">IC627_06125</name>
    <name evidence="13" type="ORF">PDPUS_1_01994</name>
</gene>
<feature type="binding site" evidence="11">
    <location>
        <position position="383"/>
    </location>
    <ligand>
        <name>K(+)</name>
        <dbReference type="ChEBI" id="CHEBI:29103"/>
    </ligand>
</feature>
<keyword evidence="3 11" id="KW-0547">Nucleotide-binding</keyword>
<protein>
    <recommendedName>
        <fullName evidence="11">Ribokinase</fullName>
        <shortName evidence="11">RK</shortName>
        <ecNumber evidence="11">2.7.1.15</ecNumber>
    </recommendedName>
</protein>
<feature type="binding site" evidence="11">
    <location>
        <position position="385"/>
    </location>
    <ligand>
        <name>K(+)</name>
        <dbReference type="ChEBI" id="CHEBI:29103"/>
    </ligand>
</feature>
<dbReference type="AlphaFoldDB" id="A0A1Q9H5N1"/>
<dbReference type="PRINTS" id="PR00990">
    <property type="entry name" value="RIBOKINASE"/>
</dbReference>
<reference evidence="15" key="2">
    <citation type="submission" date="2017-05" db="EMBL/GenBank/DDBJ databases">
        <title>Whole genome sequence of fish pathogenic bacteria, Photobacterium damselae subsp. piscicida, strain 91-197, isolated from hybrid striped bass (Morone sp.) in USA.</title>
        <authorList>
            <person name="Teru Y."/>
            <person name="Hikima J."/>
            <person name="Kono T."/>
            <person name="Sakai M."/>
            <person name="Takano T."/>
            <person name="Hawke J.P."/>
            <person name="Takeyama H."/>
            <person name="Aoki T."/>
        </authorList>
    </citation>
    <scope>NUCLEOTIDE SEQUENCE [LARGE SCALE GENOMIC DNA]</scope>
    <source>
        <strain evidence="15">91-197</strain>
    </source>
</reference>
<evidence type="ECO:0000313" key="13">
    <source>
        <dbReference type="EMBL" id="BAX53368.1"/>
    </source>
</evidence>
<evidence type="ECO:0000256" key="4">
    <source>
        <dbReference type="ARBA" id="ARBA00022777"/>
    </source>
</evidence>
<comment type="similarity">
    <text evidence="11">Belongs to the carbohydrate kinase PfkB family. Ribokinase subfamily.</text>
</comment>
<feature type="binding site" evidence="11">
    <location>
        <begin position="108"/>
        <end position="110"/>
    </location>
    <ligand>
        <name>substrate</name>
    </ligand>
</feature>
<evidence type="ECO:0000313" key="16">
    <source>
        <dbReference type="Proteomes" id="UP000516656"/>
    </source>
</evidence>
<dbReference type="InterPro" id="IPR036388">
    <property type="entry name" value="WH-like_DNA-bd_sf"/>
</dbReference>
<dbReference type="HAMAP" id="MF_01987">
    <property type="entry name" value="Ribokinase"/>
    <property type="match status" value="1"/>
</dbReference>
<feature type="binding site" evidence="11">
    <location>
        <position position="346"/>
    </location>
    <ligand>
        <name>K(+)</name>
        <dbReference type="ChEBI" id="CHEBI:29103"/>
    </ligand>
</feature>
<dbReference type="GO" id="GO:0005524">
    <property type="term" value="F:ATP binding"/>
    <property type="evidence" value="ECO:0007669"/>
    <property type="project" value="UniProtKB-UniRule"/>
</dbReference>
<keyword evidence="6 11" id="KW-0460">Magnesium</keyword>
<evidence type="ECO:0000256" key="7">
    <source>
        <dbReference type="ARBA" id="ARBA00022958"/>
    </source>
</evidence>
<dbReference type="RefSeq" id="WP_044175871.1">
    <property type="nucleotide sequence ID" value="NZ_AP018045.1"/>
</dbReference>
<proteinExistence type="inferred from homology"/>
<dbReference type="InterPro" id="IPR011877">
    <property type="entry name" value="Ribokinase"/>
</dbReference>
<dbReference type="EC" id="2.7.1.15" evidence="11"/>
<comment type="catalytic activity">
    <reaction evidence="11">
        <text>D-ribose + ATP = D-ribose 5-phosphate + ADP + H(+)</text>
        <dbReference type="Rhea" id="RHEA:13697"/>
        <dbReference type="ChEBI" id="CHEBI:15378"/>
        <dbReference type="ChEBI" id="CHEBI:30616"/>
        <dbReference type="ChEBI" id="CHEBI:47013"/>
        <dbReference type="ChEBI" id="CHEBI:78346"/>
        <dbReference type="ChEBI" id="CHEBI:456216"/>
        <dbReference type="EC" id="2.7.1.15"/>
    </reaction>
</comment>
<comment type="subunit">
    <text evidence="11">Homodimer.</text>
</comment>
<keyword evidence="5 11" id="KW-0067">ATP-binding</keyword>